<proteinExistence type="predicted"/>
<dbReference type="AlphaFoldDB" id="X1GMX9"/>
<sequence length="30" mass="3480">RIIEKADPAKKYDPPKTETSFLHDVKILPE</sequence>
<name>X1GMX9_9ZZZZ</name>
<comment type="caution">
    <text evidence="1">The sequence shown here is derived from an EMBL/GenBank/DDBJ whole genome shotgun (WGS) entry which is preliminary data.</text>
</comment>
<gene>
    <name evidence="1" type="ORF">S03H2_27207</name>
</gene>
<accession>X1GMX9</accession>
<evidence type="ECO:0000313" key="1">
    <source>
        <dbReference type="EMBL" id="GAH59261.1"/>
    </source>
</evidence>
<dbReference type="EMBL" id="BARU01016190">
    <property type="protein sequence ID" value="GAH59261.1"/>
    <property type="molecule type" value="Genomic_DNA"/>
</dbReference>
<feature type="non-terminal residue" evidence="1">
    <location>
        <position position="1"/>
    </location>
</feature>
<protein>
    <submittedName>
        <fullName evidence="1">Uncharacterized protein</fullName>
    </submittedName>
</protein>
<reference evidence="1" key="1">
    <citation type="journal article" date="2014" name="Front. Microbiol.">
        <title>High frequency of phylogenetically diverse reductive dehalogenase-homologous genes in deep subseafloor sedimentary metagenomes.</title>
        <authorList>
            <person name="Kawai M."/>
            <person name="Futagami T."/>
            <person name="Toyoda A."/>
            <person name="Takaki Y."/>
            <person name="Nishi S."/>
            <person name="Hori S."/>
            <person name="Arai W."/>
            <person name="Tsubouchi T."/>
            <person name="Morono Y."/>
            <person name="Uchiyama I."/>
            <person name="Ito T."/>
            <person name="Fujiyama A."/>
            <person name="Inagaki F."/>
            <person name="Takami H."/>
        </authorList>
    </citation>
    <scope>NUCLEOTIDE SEQUENCE</scope>
    <source>
        <strain evidence="1">Expedition CK06-06</strain>
    </source>
</reference>
<organism evidence="1">
    <name type="scientific">marine sediment metagenome</name>
    <dbReference type="NCBI Taxonomy" id="412755"/>
    <lineage>
        <taxon>unclassified sequences</taxon>
        <taxon>metagenomes</taxon>
        <taxon>ecological metagenomes</taxon>
    </lineage>
</organism>